<gene>
    <name evidence="2" type="ORF">RFULGI_LOCUS1185</name>
</gene>
<organism evidence="2 3">
    <name type="scientific">Racocetra fulgida</name>
    <dbReference type="NCBI Taxonomy" id="60492"/>
    <lineage>
        <taxon>Eukaryota</taxon>
        <taxon>Fungi</taxon>
        <taxon>Fungi incertae sedis</taxon>
        <taxon>Mucoromycota</taxon>
        <taxon>Glomeromycotina</taxon>
        <taxon>Glomeromycetes</taxon>
        <taxon>Diversisporales</taxon>
        <taxon>Gigasporaceae</taxon>
        <taxon>Racocetra</taxon>
    </lineage>
</organism>
<feature type="region of interest" description="Disordered" evidence="1">
    <location>
        <begin position="204"/>
        <end position="268"/>
    </location>
</feature>
<feature type="compositionally biased region" description="Acidic residues" evidence="1">
    <location>
        <begin position="234"/>
        <end position="245"/>
    </location>
</feature>
<proteinExistence type="predicted"/>
<dbReference type="OrthoDB" id="2443598at2759"/>
<feature type="region of interest" description="Disordered" evidence="1">
    <location>
        <begin position="1"/>
        <end position="26"/>
    </location>
</feature>
<evidence type="ECO:0000313" key="3">
    <source>
        <dbReference type="Proteomes" id="UP000789396"/>
    </source>
</evidence>
<dbReference type="Proteomes" id="UP000789396">
    <property type="component" value="Unassembled WGS sequence"/>
</dbReference>
<feature type="compositionally biased region" description="Basic and acidic residues" evidence="1">
    <location>
        <begin position="259"/>
        <end position="268"/>
    </location>
</feature>
<dbReference type="EMBL" id="CAJVPZ010000657">
    <property type="protein sequence ID" value="CAG8472545.1"/>
    <property type="molecule type" value="Genomic_DNA"/>
</dbReference>
<feature type="non-terminal residue" evidence="2">
    <location>
        <position position="268"/>
    </location>
</feature>
<comment type="caution">
    <text evidence="2">The sequence shown here is derived from an EMBL/GenBank/DDBJ whole genome shotgun (WGS) entry which is preliminary data.</text>
</comment>
<keyword evidence="3" id="KW-1185">Reference proteome</keyword>
<feature type="non-terminal residue" evidence="2">
    <location>
        <position position="1"/>
    </location>
</feature>
<accession>A0A9N8W079</accession>
<dbReference type="AlphaFoldDB" id="A0A9N8W079"/>
<reference evidence="2" key="1">
    <citation type="submission" date="2021-06" db="EMBL/GenBank/DDBJ databases">
        <authorList>
            <person name="Kallberg Y."/>
            <person name="Tangrot J."/>
            <person name="Rosling A."/>
        </authorList>
    </citation>
    <scope>NUCLEOTIDE SEQUENCE</scope>
    <source>
        <strain evidence="2">IN212</strain>
    </source>
</reference>
<protein>
    <submittedName>
        <fullName evidence="2">19820_t:CDS:1</fullName>
    </submittedName>
</protein>
<evidence type="ECO:0000256" key="1">
    <source>
        <dbReference type="SAM" id="MobiDB-lite"/>
    </source>
</evidence>
<evidence type="ECO:0000313" key="2">
    <source>
        <dbReference type="EMBL" id="CAG8472545.1"/>
    </source>
</evidence>
<sequence length="268" mass="29970">MKNSNDTPASNISDNTSDSDDVSNFDICQESENQYLTSPILVGPKSSEDDDFLDSTYKEKVSKKIIQSIREKKFQVQEKIITSQDIKSSLSVKGGQGLIQELFTLEPSLQESNIIQNHTIGISETGGPGKSNIDEASQHLAQLYNVGHQISSENTEILAHLGKILPISEDSSSTLAKAETNIDYDDVYFDEEFDDDVYFDEEVASRSDKVEPGQRSSSNQALSHDDSDHSYNNDSEEEMPDESDDDRYSRCGGYNEYGESDRGYYYDL</sequence>
<name>A0A9N8W079_9GLOM</name>